<dbReference type="AlphaFoldDB" id="A0A060DGD2"/>
<protein>
    <submittedName>
        <fullName evidence="1">Uncharacterized protein</fullName>
    </submittedName>
</protein>
<dbReference type="KEGG" id="abq:ABAZ39_07185"/>
<name>A0A060DGD2_9PROT</name>
<dbReference type="InterPro" id="IPR056209">
    <property type="entry name" value="SU10_adaptor"/>
</dbReference>
<dbReference type="RefSeq" id="WP_038527972.1">
    <property type="nucleotide sequence ID" value="NZ_CP007793.1"/>
</dbReference>
<evidence type="ECO:0000313" key="1">
    <source>
        <dbReference type="EMBL" id="AIB11785.1"/>
    </source>
</evidence>
<proteinExistence type="predicted"/>
<dbReference type="EMBL" id="CP007793">
    <property type="protein sequence ID" value="AIB11785.1"/>
    <property type="molecule type" value="Genomic_DNA"/>
</dbReference>
<accession>A0A060DGD2</accession>
<organism evidence="1 2">
    <name type="scientific">Azospirillum argentinense</name>
    <dbReference type="NCBI Taxonomy" id="2970906"/>
    <lineage>
        <taxon>Bacteria</taxon>
        <taxon>Pseudomonadati</taxon>
        <taxon>Pseudomonadota</taxon>
        <taxon>Alphaproteobacteria</taxon>
        <taxon>Rhodospirillales</taxon>
        <taxon>Azospirillaceae</taxon>
        <taxon>Azospirillum</taxon>
    </lineage>
</organism>
<sequence>MAISTYAELQAAIADWLNRDDLTPVIPTFIALAEAEFNRRLRTQRMLSRASTTATDEYEDLPDNFLQMRSVHASADPIQRLEFVTPANFLDLPCVGQAGRPEFFTVLGAQLCLAPVPKNEPIKLVYFSKIPALSDAAPANWLLDMAPELYLHASLGHAAPYIRDDQRVSGWKQLAEDQINEINEADKRAAFNAGPLLMRTAGPTP</sequence>
<reference evidence="1 2" key="1">
    <citation type="journal article" date="2014" name="Genome Announc.">
        <title>Complete Genome Sequence of the Model Rhizosphere Strain Azospirillum brasilense Az39, Successfully Applied in Agriculture.</title>
        <authorList>
            <person name="Rivera D."/>
            <person name="Revale S."/>
            <person name="Molina R."/>
            <person name="Gualpa J."/>
            <person name="Puente M."/>
            <person name="Maroniche G."/>
            <person name="Paris G."/>
            <person name="Baker D."/>
            <person name="Clavijo B."/>
            <person name="McLay K."/>
            <person name="Spaepen S."/>
            <person name="Perticari A."/>
            <person name="Vazquez M."/>
            <person name="Wisniewski-Dye F."/>
            <person name="Watkins C."/>
            <person name="Martinez-Abarca F."/>
            <person name="Vanderleyden J."/>
            <person name="Cassan F."/>
        </authorList>
    </citation>
    <scope>NUCLEOTIDE SEQUENCE [LARGE SCALE GENOMIC DNA]</scope>
    <source>
        <strain evidence="1 2">Az39</strain>
    </source>
</reference>
<gene>
    <name evidence="1" type="ORF">ABAZ39_07185</name>
</gene>
<dbReference type="Proteomes" id="UP000027186">
    <property type="component" value="Chromosome"/>
</dbReference>
<evidence type="ECO:0000313" key="2">
    <source>
        <dbReference type="Proteomes" id="UP000027186"/>
    </source>
</evidence>
<dbReference type="Pfam" id="PF24175">
    <property type="entry name" value="SU10_adaptor"/>
    <property type="match status" value="1"/>
</dbReference>